<keyword evidence="2" id="KW-0813">Transport</keyword>
<dbReference type="PANTHER" id="PTHR37164:SF1">
    <property type="entry name" value="BACTERIOHEMERYTHRIN"/>
    <property type="match status" value="1"/>
</dbReference>
<evidence type="ECO:0000256" key="3">
    <source>
        <dbReference type="ARBA" id="ARBA00022723"/>
    </source>
</evidence>
<dbReference type="Gene3D" id="1.20.120.50">
    <property type="entry name" value="Hemerythrin-like"/>
    <property type="match status" value="1"/>
</dbReference>
<dbReference type="EMBL" id="CP001629">
    <property type="protein sequence ID" value="ACU90439.1"/>
    <property type="molecule type" value="Genomic_DNA"/>
</dbReference>
<keyword evidence="4" id="KW-0408">Iron</keyword>
<accession>C7LR33</accession>
<gene>
    <name evidence="6" type="ordered locus">Dbac_2359</name>
</gene>
<dbReference type="SUPFAM" id="SSF47188">
    <property type="entry name" value="Hemerythrin-like"/>
    <property type="match status" value="1"/>
</dbReference>
<dbReference type="InterPro" id="IPR035938">
    <property type="entry name" value="Hemerythrin-like_sf"/>
</dbReference>
<dbReference type="InterPro" id="IPR012312">
    <property type="entry name" value="Hemerythrin-like"/>
</dbReference>
<dbReference type="PROSITE" id="PS00550">
    <property type="entry name" value="HEMERYTHRINS"/>
    <property type="match status" value="1"/>
</dbReference>
<keyword evidence="2" id="KW-0561">Oxygen transport</keyword>
<sequence>MNKKIVWDQSFETNIPEVDTQHQRLVEIIGTLADGIGCASMDDLQAVLAQLKEYAQYHFRTEETIMDAAGYADLAEHRDEHLAFVDQLQLFDLDIILASEGLAWDMYHFLSGWLTNHILVVDKKFSTSLSV</sequence>
<dbReference type="InterPro" id="IPR012827">
    <property type="entry name" value="Hemerythrin_metal-bd"/>
</dbReference>
<dbReference type="HOGENOM" id="CLU_086902_3_1_7"/>
<dbReference type="NCBIfam" id="TIGR02481">
    <property type="entry name" value="hemeryth_dom"/>
    <property type="match status" value="1"/>
</dbReference>
<reference evidence="6 7" key="1">
    <citation type="journal article" date="2009" name="Stand. Genomic Sci.">
        <title>Complete genome sequence of Desulfomicrobium baculatum type strain (X).</title>
        <authorList>
            <person name="Copeland A."/>
            <person name="Spring S."/>
            <person name="Goker M."/>
            <person name="Schneider S."/>
            <person name="Lapidus A."/>
            <person name="Del Rio T.G."/>
            <person name="Tice H."/>
            <person name="Cheng J.F."/>
            <person name="Chen F."/>
            <person name="Nolan M."/>
            <person name="Bruce D."/>
            <person name="Goodwin L."/>
            <person name="Pitluck S."/>
            <person name="Ivanova N."/>
            <person name="Mavrommatis K."/>
            <person name="Ovchinnikova G."/>
            <person name="Pati A."/>
            <person name="Chen A."/>
            <person name="Palaniappan K."/>
            <person name="Land M."/>
            <person name="Hauser L."/>
            <person name="Chang Y.J."/>
            <person name="Jeffries C.C."/>
            <person name="Meincke L."/>
            <person name="Sims D."/>
            <person name="Brettin T."/>
            <person name="Detter J.C."/>
            <person name="Han C."/>
            <person name="Chain P."/>
            <person name="Bristow J."/>
            <person name="Eisen J.A."/>
            <person name="Markowitz V."/>
            <person name="Hugenholtz P."/>
            <person name="Kyrpides N.C."/>
            <person name="Klenk H.P."/>
            <person name="Lucas S."/>
        </authorList>
    </citation>
    <scope>NUCLEOTIDE SEQUENCE [LARGE SCALE GENOMIC DNA]</scope>
    <source>
        <strain evidence="7">DSM 4028 / VKM B-1378 / X</strain>
    </source>
</reference>
<comment type="similarity">
    <text evidence="1">Belongs to the hemerythrin family.</text>
</comment>
<dbReference type="PANTHER" id="PTHR37164">
    <property type="entry name" value="BACTERIOHEMERYTHRIN"/>
    <property type="match status" value="1"/>
</dbReference>
<keyword evidence="7" id="KW-1185">Reference proteome</keyword>
<evidence type="ECO:0000256" key="4">
    <source>
        <dbReference type="ARBA" id="ARBA00023004"/>
    </source>
</evidence>
<evidence type="ECO:0000256" key="1">
    <source>
        <dbReference type="ARBA" id="ARBA00010587"/>
    </source>
</evidence>
<protein>
    <submittedName>
        <fullName evidence="6">Hemerythrin-like metal-binding protein</fullName>
    </submittedName>
</protein>
<dbReference type="AlphaFoldDB" id="C7LR33"/>
<dbReference type="STRING" id="525897.Dbac_2359"/>
<dbReference type="eggNOG" id="COG2703">
    <property type="taxonomic scope" value="Bacteria"/>
</dbReference>
<keyword evidence="3" id="KW-0479">Metal-binding</keyword>
<dbReference type="NCBIfam" id="NF033749">
    <property type="entry name" value="bact_hemeryth"/>
    <property type="match status" value="1"/>
</dbReference>
<dbReference type="RefSeq" id="WP_015774528.1">
    <property type="nucleotide sequence ID" value="NC_013173.1"/>
</dbReference>
<dbReference type="InterPro" id="IPR016131">
    <property type="entry name" value="Haemerythrin_Fe_BS"/>
</dbReference>
<dbReference type="Proteomes" id="UP000002216">
    <property type="component" value="Chromosome"/>
</dbReference>
<evidence type="ECO:0000313" key="6">
    <source>
        <dbReference type="EMBL" id="ACU90439.1"/>
    </source>
</evidence>
<feature type="domain" description="Hemerythrin-like" evidence="5">
    <location>
        <begin position="15"/>
        <end position="125"/>
    </location>
</feature>
<dbReference type="CDD" id="cd12107">
    <property type="entry name" value="Hemerythrin"/>
    <property type="match status" value="1"/>
</dbReference>
<dbReference type="GO" id="GO:0005344">
    <property type="term" value="F:oxygen carrier activity"/>
    <property type="evidence" value="ECO:0007669"/>
    <property type="project" value="UniProtKB-KW"/>
</dbReference>
<dbReference type="OrthoDB" id="9774644at2"/>
<evidence type="ECO:0000259" key="5">
    <source>
        <dbReference type="Pfam" id="PF01814"/>
    </source>
</evidence>
<name>C7LR33_DESBD</name>
<dbReference type="GO" id="GO:0046872">
    <property type="term" value="F:metal ion binding"/>
    <property type="evidence" value="ECO:0007669"/>
    <property type="project" value="UniProtKB-KW"/>
</dbReference>
<proteinExistence type="inferred from homology"/>
<dbReference type="Pfam" id="PF01814">
    <property type="entry name" value="Hemerythrin"/>
    <property type="match status" value="1"/>
</dbReference>
<dbReference type="InterPro" id="IPR050669">
    <property type="entry name" value="Hemerythrin"/>
</dbReference>
<evidence type="ECO:0000313" key="7">
    <source>
        <dbReference type="Proteomes" id="UP000002216"/>
    </source>
</evidence>
<dbReference type="KEGG" id="dba:Dbac_2359"/>
<organism evidence="6 7">
    <name type="scientific">Desulfomicrobium baculatum (strain DSM 4028 / VKM B-1378 / X)</name>
    <name type="common">Desulfovibrio baculatus</name>
    <dbReference type="NCBI Taxonomy" id="525897"/>
    <lineage>
        <taxon>Bacteria</taxon>
        <taxon>Pseudomonadati</taxon>
        <taxon>Thermodesulfobacteriota</taxon>
        <taxon>Desulfovibrionia</taxon>
        <taxon>Desulfovibrionales</taxon>
        <taxon>Desulfomicrobiaceae</taxon>
        <taxon>Desulfomicrobium</taxon>
    </lineage>
</organism>
<evidence type="ECO:0000256" key="2">
    <source>
        <dbReference type="ARBA" id="ARBA00022621"/>
    </source>
</evidence>